<protein>
    <recommendedName>
        <fullName evidence="3">DUF3617 family protein</fullName>
    </recommendedName>
</protein>
<evidence type="ECO:0000313" key="1">
    <source>
        <dbReference type="EMBL" id="GAA4025119.1"/>
    </source>
</evidence>
<proteinExistence type="predicted"/>
<accession>A0ABP7TEQ1</accession>
<comment type="caution">
    <text evidence="1">The sequence shown here is derived from an EMBL/GenBank/DDBJ whole genome shotgun (WGS) entry which is preliminary data.</text>
</comment>
<sequence>MRSFVLFGAVLLAGCGQEAPKEAAKPVPATLPAGQYEVTTTLTTMASTDKTPLPTFAKQGDKRTYTSCGSDDLKPTGETADVCTQQSPYIRNGRMNVQLSCNRPGKGTVTADFSGSYTADGFKGTITSNSSFSGPGDYRLVEEVTARKVADQCTAPAAAPKA</sequence>
<evidence type="ECO:0000313" key="2">
    <source>
        <dbReference type="Proteomes" id="UP001500235"/>
    </source>
</evidence>
<reference evidence="2" key="1">
    <citation type="journal article" date="2019" name="Int. J. Syst. Evol. Microbiol.">
        <title>The Global Catalogue of Microorganisms (GCM) 10K type strain sequencing project: providing services to taxonomists for standard genome sequencing and annotation.</title>
        <authorList>
            <consortium name="The Broad Institute Genomics Platform"/>
            <consortium name="The Broad Institute Genome Sequencing Center for Infectious Disease"/>
            <person name="Wu L."/>
            <person name="Ma J."/>
        </authorList>
    </citation>
    <scope>NUCLEOTIDE SEQUENCE [LARGE SCALE GENOMIC DNA]</scope>
    <source>
        <strain evidence="2">JCM 17563</strain>
    </source>
</reference>
<organism evidence="1 2">
    <name type="scientific">Sphingomonas swuensis</name>
    <dbReference type="NCBI Taxonomy" id="977800"/>
    <lineage>
        <taxon>Bacteria</taxon>
        <taxon>Pseudomonadati</taxon>
        <taxon>Pseudomonadota</taxon>
        <taxon>Alphaproteobacteria</taxon>
        <taxon>Sphingomonadales</taxon>
        <taxon>Sphingomonadaceae</taxon>
        <taxon>Sphingomonas</taxon>
    </lineage>
</organism>
<dbReference type="Proteomes" id="UP001500235">
    <property type="component" value="Unassembled WGS sequence"/>
</dbReference>
<evidence type="ECO:0008006" key="3">
    <source>
        <dbReference type="Google" id="ProtNLM"/>
    </source>
</evidence>
<keyword evidence="2" id="KW-1185">Reference proteome</keyword>
<gene>
    <name evidence="1" type="ORF">GCM10022280_27490</name>
</gene>
<name>A0ABP7TEQ1_9SPHN</name>
<dbReference type="Pfam" id="PF12276">
    <property type="entry name" value="DUF3617"/>
    <property type="match status" value="1"/>
</dbReference>
<dbReference type="InterPro" id="IPR022061">
    <property type="entry name" value="DUF3617"/>
</dbReference>
<dbReference type="RefSeq" id="WP_344707965.1">
    <property type="nucleotide sequence ID" value="NZ_BAABBQ010000001.1"/>
</dbReference>
<dbReference type="PROSITE" id="PS51257">
    <property type="entry name" value="PROKAR_LIPOPROTEIN"/>
    <property type="match status" value="1"/>
</dbReference>
<dbReference type="EMBL" id="BAABBQ010000001">
    <property type="protein sequence ID" value="GAA4025119.1"/>
    <property type="molecule type" value="Genomic_DNA"/>
</dbReference>